<gene>
    <name evidence="3" type="ORF">J2Z53_002096</name>
</gene>
<evidence type="ECO:0000313" key="4">
    <source>
        <dbReference type="Proteomes" id="UP000783390"/>
    </source>
</evidence>
<keyword evidence="4" id="KW-1185">Reference proteome</keyword>
<evidence type="ECO:0000313" key="3">
    <source>
        <dbReference type="EMBL" id="MBP1890496.1"/>
    </source>
</evidence>
<reference evidence="3 4" key="1">
    <citation type="submission" date="2021-03" db="EMBL/GenBank/DDBJ databases">
        <title>Genomic Encyclopedia of Type Strains, Phase IV (KMG-IV): sequencing the most valuable type-strain genomes for metagenomic binning, comparative biology and taxonomic classification.</title>
        <authorList>
            <person name="Goeker M."/>
        </authorList>
    </citation>
    <scope>NUCLEOTIDE SEQUENCE [LARGE SCALE GENOMIC DNA]</scope>
    <source>
        <strain evidence="3 4">DSM 3984</strain>
    </source>
</reference>
<name>A0ABS4F2M1_9CLOT</name>
<protein>
    <submittedName>
        <fullName evidence="3">DNA repair exonuclease SbcCD nuclease subunit</fullName>
    </submittedName>
</protein>
<dbReference type="Pfam" id="PF00149">
    <property type="entry name" value="Metallophos"/>
    <property type="match status" value="1"/>
</dbReference>
<dbReference type="InterPro" id="IPR029052">
    <property type="entry name" value="Metallo-depent_PP-like"/>
</dbReference>
<dbReference type="GO" id="GO:0004527">
    <property type="term" value="F:exonuclease activity"/>
    <property type="evidence" value="ECO:0007669"/>
    <property type="project" value="UniProtKB-KW"/>
</dbReference>
<dbReference type="PANTHER" id="PTHR30337">
    <property type="entry name" value="COMPONENT OF ATP-DEPENDENT DSDNA EXONUCLEASE"/>
    <property type="match status" value="1"/>
</dbReference>
<evidence type="ECO:0000256" key="1">
    <source>
        <dbReference type="ARBA" id="ARBA00022801"/>
    </source>
</evidence>
<dbReference type="Gene3D" id="3.60.21.10">
    <property type="match status" value="1"/>
</dbReference>
<dbReference type="InterPro" id="IPR041796">
    <property type="entry name" value="Mre11_N"/>
</dbReference>
<keyword evidence="3" id="KW-0540">Nuclease</keyword>
<organism evidence="3 4">
    <name type="scientific">Clostridium moniliforme</name>
    <dbReference type="NCBI Taxonomy" id="39489"/>
    <lineage>
        <taxon>Bacteria</taxon>
        <taxon>Bacillati</taxon>
        <taxon>Bacillota</taxon>
        <taxon>Clostridia</taxon>
        <taxon>Eubacteriales</taxon>
        <taxon>Clostridiaceae</taxon>
        <taxon>Clostridium</taxon>
    </lineage>
</organism>
<accession>A0ABS4F2M1</accession>
<dbReference type="EMBL" id="JAGGJZ010000007">
    <property type="protein sequence ID" value="MBP1890496.1"/>
    <property type="molecule type" value="Genomic_DNA"/>
</dbReference>
<dbReference type="PANTHER" id="PTHR30337:SF7">
    <property type="entry name" value="PHOSPHOESTERASE"/>
    <property type="match status" value="1"/>
</dbReference>
<dbReference type="CDD" id="cd00840">
    <property type="entry name" value="MPP_Mre11_N"/>
    <property type="match status" value="1"/>
</dbReference>
<sequence>MFKIYDKMRTKVREMGRDLFMKKIKILHCADIHFDTPFKEFKNNLSTRSKEELKDVFSKIIDLCNKEEVEIMLLAGDIFDNYTLSRNTLVFIKESLERLIDTKVFISPGNHDPYNFKSFYNLVEWPDNVHVFKGEMENVILEDKGVCVYGAAFNENYVNSTIFKNINVDNDLINLLVIHGEIANEGSTNEYNPIYVSDIEKSDLDYVALGHRHKFSGICRVGKTSYAYSGCPQGRGFDELGEKGVLVGEIGKDYVNLRFEKTCIRKYMEEEVNINGLFGYREIKRKILSDLKNLNLKKDIFKLNLIGELDASFKIDEDILQEKLSNDFYFVKVKDKTNIKIDIDSLENENSIKGLFVKNLKKKLIDANDEEKEIVELALKIGLQSLKEEEVNLDDY</sequence>
<keyword evidence="3" id="KW-0269">Exonuclease</keyword>
<dbReference type="InterPro" id="IPR004843">
    <property type="entry name" value="Calcineurin-like_PHP"/>
</dbReference>
<evidence type="ECO:0000259" key="2">
    <source>
        <dbReference type="Pfam" id="PF00149"/>
    </source>
</evidence>
<keyword evidence="1" id="KW-0378">Hydrolase</keyword>
<comment type="caution">
    <text evidence="3">The sequence shown here is derived from an EMBL/GenBank/DDBJ whole genome shotgun (WGS) entry which is preliminary data.</text>
</comment>
<feature type="domain" description="Calcineurin-like phosphoesterase" evidence="2">
    <location>
        <begin position="24"/>
        <end position="214"/>
    </location>
</feature>
<dbReference type="InterPro" id="IPR050535">
    <property type="entry name" value="DNA_Repair-Maintenance_Comp"/>
</dbReference>
<dbReference type="Proteomes" id="UP000783390">
    <property type="component" value="Unassembled WGS sequence"/>
</dbReference>
<dbReference type="SUPFAM" id="SSF56300">
    <property type="entry name" value="Metallo-dependent phosphatases"/>
    <property type="match status" value="1"/>
</dbReference>
<proteinExistence type="predicted"/>